<dbReference type="SUPFAM" id="SSF47391">
    <property type="entry name" value="Dimerization-anchoring domain of cAMP-dependent PK regulatory subunit"/>
    <property type="match status" value="1"/>
</dbReference>
<evidence type="ECO:0000256" key="8">
    <source>
        <dbReference type="ARBA" id="ARBA00022975"/>
    </source>
</evidence>
<dbReference type="NCBIfam" id="TIGR01359">
    <property type="entry name" value="UMP_CMP_kin_fam"/>
    <property type="match status" value="4"/>
</dbReference>
<dbReference type="EMBL" id="QEAO01000001">
    <property type="protein sequence ID" value="TPX38130.1"/>
    <property type="molecule type" value="Genomic_DNA"/>
</dbReference>
<keyword evidence="5" id="KW-0547">Nucleotide-binding</keyword>
<dbReference type="Gene3D" id="3.40.50.300">
    <property type="entry name" value="P-loop containing nucleotide triphosphate hydrolases"/>
    <property type="match status" value="4"/>
</dbReference>
<evidence type="ECO:0000313" key="11">
    <source>
        <dbReference type="EMBL" id="TPX38130.1"/>
    </source>
</evidence>
<keyword evidence="12" id="KW-1185">Reference proteome</keyword>
<evidence type="ECO:0000256" key="9">
    <source>
        <dbReference type="ARBA" id="ARBA00023242"/>
    </source>
</evidence>
<dbReference type="InterPro" id="IPR033690">
    <property type="entry name" value="Adenylat_kinase_CS"/>
</dbReference>
<accession>A0A507C964</accession>
<dbReference type="GO" id="GO:0005524">
    <property type="term" value="F:ATP binding"/>
    <property type="evidence" value="ECO:0007669"/>
    <property type="project" value="UniProtKB-KW"/>
</dbReference>
<keyword evidence="8" id="KW-0665">Pyrimidine biosynthesis</keyword>
<dbReference type="InterPro" id="IPR027417">
    <property type="entry name" value="P-loop_NTPase"/>
</dbReference>
<dbReference type="PRINTS" id="PR00094">
    <property type="entry name" value="ADENYLTKNASE"/>
</dbReference>
<keyword evidence="7" id="KW-0067">ATP-binding</keyword>
<evidence type="ECO:0000256" key="6">
    <source>
        <dbReference type="ARBA" id="ARBA00022777"/>
    </source>
</evidence>
<dbReference type="AlphaFoldDB" id="A0A507C964"/>
<dbReference type="GO" id="GO:0005737">
    <property type="term" value="C:cytoplasm"/>
    <property type="evidence" value="ECO:0007669"/>
    <property type="project" value="UniProtKB-SubCell"/>
</dbReference>
<dbReference type="GeneID" id="42001394"/>
<dbReference type="Proteomes" id="UP000319731">
    <property type="component" value="Unassembled WGS sequence"/>
</dbReference>
<dbReference type="STRING" id="1806994.A0A507C964"/>
<sequence>MHDFLHSPIPVRLPGAKISPPLPRLPDSPEIQREAADYFERKQITAILEAITTGLSFAKPEDPITFIQECCTQLRSLQHEKKTLHWDSFVPGGSVALPGIRGGKKYIRKVKKPSAWVEKPISIINSSILVDESVVLEIRGRASHDVSAAVLPPIGVKAVEVKEEVKEEATVESKEAVIKPVPTGRAWQNIVFVLGGPGSGKGTQCDRLVAEFKYVHLSSGDLLRAEVASGSQLGQQLDSIMKEGKLVPLDITLRLIREAMERADPNAPGFLLDGFPRELDQAYAFEQQIAKCKLALVFECPEEVLIQRLLKRGETSGRADDNIETIKKRFQTFQDASRPAIEYFQKENRCVKISSDVTPDQVYEKARECFIEKPKPRGRAWNNIVFVLGGPGSGKGTQCDRLVEEFKYVHLSSGDLLRAEVASGSELGQQLDAIMKEGKLVPLDVTLRLIREAMERADPNAPGFLLDGFPRELEQAYAFEQQIAKCKLALVFECPEEVLVQRLLKRGETSGRADDNIETIKKRFQTFQDASRPAIEYFQNENRCVKISSDVTPDQVYEKARECFVEKPRGRAWKNIVFVLGGPGSGKGTQCDRLVEEFKYVHLSSGDLLRAEVASGSELGQQLDAIMKEGKLVPLDVTLRLIREAMERADPNAPGFLLDGFPRELEQAYAFEQQIAKCKLALVFECPEEVLVERLLKRGETSGRADDNIETIKKRFQTFQDASRPAIEYFQKENRCVKISSDVTPDQVYEKARECFVEKSRGKAWDNIVFVLGGPGSGKGTQCDRLVEEFKYNHIAAGDLLRAEVAKGTELGQQLDAIMKEGKLVPQEITLQLLRLAMEQAPADAPGFLIDGFPRQLDQAHAFEDQIAKCKFVLCFECPEDVLVQRLLKRGETSGRADDNIDTIKKRFKTFQDASKPAIEFFEKENRCVMISSDSSVDDVYEKARQRFL</sequence>
<evidence type="ECO:0000256" key="5">
    <source>
        <dbReference type="ARBA" id="ARBA00022741"/>
    </source>
</evidence>
<dbReference type="GO" id="GO:0006221">
    <property type="term" value="P:pyrimidine nucleotide biosynthetic process"/>
    <property type="evidence" value="ECO:0007669"/>
    <property type="project" value="UniProtKB-KW"/>
</dbReference>
<dbReference type="HAMAP" id="MF_00235">
    <property type="entry name" value="Adenylate_kinase_Adk"/>
    <property type="match status" value="4"/>
</dbReference>
<organism evidence="11 12">
    <name type="scientific">Synchytrium microbalum</name>
    <dbReference type="NCBI Taxonomy" id="1806994"/>
    <lineage>
        <taxon>Eukaryota</taxon>
        <taxon>Fungi</taxon>
        <taxon>Fungi incertae sedis</taxon>
        <taxon>Chytridiomycota</taxon>
        <taxon>Chytridiomycota incertae sedis</taxon>
        <taxon>Chytridiomycetes</taxon>
        <taxon>Synchytriales</taxon>
        <taxon>Synchytriaceae</taxon>
        <taxon>Synchytrium</taxon>
    </lineage>
</organism>
<dbReference type="PROSITE" id="PS00113">
    <property type="entry name" value="ADENYLATE_KINASE"/>
    <property type="match status" value="4"/>
</dbReference>
<dbReference type="RefSeq" id="XP_031027845.1">
    <property type="nucleotide sequence ID" value="XM_031166097.1"/>
</dbReference>
<dbReference type="CDD" id="cd22978">
    <property type="entry name" value="DD_AK5"/>
    <property type="match status" value="1"/>
</dbReference>
<evidence type="ECO:0000256" key="7">
    <source>
        <dbReference type="ARBA" id="ARBA00022840"/>
    </source>
</evidence>
<evidence type="ECO:0000256" key="4">
    <source>
        <dbReference type="ARBA" id="ARBA00022679"/>
    </source>
</evidence>
<dbReference type="PANTHER" id="PTHR23359">
    <property type="entry name" value="NUCLEOTIDE KINASE"/>
    <property type="match status" value="1"/>
</dbReference>
<evidence type="ECO:0000256" key="3">
    <source>
        <dbReference type="ARBA" id="ARBA00022490"/>
    </source>
</evidence>
<dbReference type="FunFam" id="3.40.50.300:FF:000315">
    <property type="entry name" value="Adenylate kinase 1"/>
    <property type="match status" value="4"/>
</dbReference>
<comment type="subcellular location">
    <subcellularLocation>
        <location evidence="1">Cytoplasm</location>
    </subcellularLocation>
</comment>
<evidence type="ECO:0000256" key="2">
    <source>
        <dbReference type="ARBA" id="ARBA00012955"/>
    </source>
</evidence>
<dbReference type="EC" id="2.7.4.3" evidence="2"/>
<evidence type="ECO:0000313" key="12">
    <source>
        <dbReference type="Proteomes" id="UP000319731"/>
    </source>
</evidence>
<evidence type="ECO:0000256" key="1">
    <source>
        <dbReference type="ARBA" id="ARBA00004496"/>
    </source>
</evidence>
<evidence type="ECO:0000256" key="10">
    <source>
        <dbReference type="ARBA" id="ARBA00048116"/>
    </source>
</evidence>
<dbReference type="SUPFAM" id="SSF52540">
    <property type="entry name" value="P-loop containing nucleoside triphosphate hydrolases"/>
    <property type="match status" value="4"/>
</dbReference>
<dbReference type="OrthoDB" id="442176at2759"/>
<keyword evidence="6" id="KW-0418">Kinase</keyword>
<dbReference type="Pfam" id="PF00406">
    <property type="entry name" value="ADK"/>
    <property type="match status" value="4"/>
</dbReference>
<keyword evidence="9" id="KW-0539">Nucleus</keyword>
<keyword evidence="4" id="KW-0808">Transferase</keyword>
<reference evidence="11 12" key="1">
    <citation type="journal article" date="2019" name="Sci. Rep.">
        <title>Comparative genomics of chytrid fungi reveal insights into the obligate biotrophic and pathogenic lifestyle of Synchytrium endobioticum.</title>
        <authorList>
            <person name="van de Vossenberg B.T.L.H."/>
            <person name="Warris S."/>
            <person name="Nguyen H.D.T."/>
            <person name="van Gent-Pelzer M.P.E."/>
            <person name="Joly D.L."/>
            <person name="van de Geest H.C."/>
            <person name="Bonants P.J.M."/>
            <person name="Smith D.S."/>
            <person name="Levesque C.A."/>
            <person name="van der Lee T.A.J."/>
        </authorList>
    </citation>
    <scope>NUCLEOTIDE SEQUENCE [LARGE SCALE GENOMIC DNA]</scope>
    <source>
        <strain evidence="11 12">JEL517</strain>
    </source>
</reference>
<dbReference type="GO" id="GO:0006207">
    <property type="term" value="P:'de novo' pyrimidine nucleobase biosynthetic process"/>
    <property type="evidence" value="ECO:0007669"/>
    <property type="project" value="InterPro"/>
</dbReference>
<dbReference type="GO" id="GO:0004017">
    <property type="term" value="F:AMP kinase activity"/>
    <property type="evidence" value="ECO:0007669"/>
    <property type="project" value="UniProtKB-EC"/>
</dbReference>
<protein>
    <recommendedName>
        <fullName evidence="2">adenylate kinase</fullName>
        <ecNumber evidence="2">2.7.4.3</ecNumber>
    </recommendedName>
</protein>
<proteinExistence type="inferred from homology"/>
<keyword evidence="3" id="KW-0963">Cytoplasm</keyword>
<gene>
    <name evidence="11" type="ORF">SmJEL517_g00167</name>
</gene>
<comment type="caution">
    <text evidence="11">The sequence shown here is derived from an EMBL/GenBank/DDBJ whole genome shotgun (WGS) entry which is preliminary data.</text>
</comment>
<dbReference type="InterPro" id="IPR006266">
    <property type="entry name" value="UMP_CMP_kinase"/>
</dbReference>
<name>A0A507C964_9FUNG</name>
<dbReference type="CDD" id="cd01428">
    <property type="entry name" value="ADK"/>
    <property type="match status" value="4"/>
</dbReference>
<dbReference type="InterPro" id="IPR000850">
    <property type="entry name" value="Adenylat/UMP-CMP_kin"/>
</dbReference>
<comment type="catalytic activity">
    <reaction evidence="10">
        <text>UMP + ATP = UDP + ADP</text>
        <dbReference type="Rhea" id="RHEA:24400"/>
        <dbReference type="ChEBI" id="CHEBI:30616"/>
        <dbReference type="ChEBI" id="CHEBI:57865"/>
        <dbReference type="ChEBI" id="CHEBI:58223"/>
        <dbReference type="ChEBI" id="CHEBI:456216"/>
        <dbReference type="EC" id="2.7.4.14"/>
    </reaction>
</comment>